<dbReference type="InterPro" id="IPR020904">
    <property type="entry name" value="Sc_DH/Rdtase_CS"/>
</dbReference>
<keyword evidence="6" id="KW-1185">Reference proteome</keyword>
<dbReference type="SMART" id="SM00822">
    <property type="entry name" value="PKS_KR"/>
    <property type="match status" value="1"/>
</dbReference>
<dbReference type="GO" id="GO:0016616">
    <property type="term" value="F:oxidoreductase activity, acting on the CH-OH group of donors, NAD or NADP as acceptor"/>
    <property type="evidence" value="ECO:0007669"/>
    <property type="project" value="UniProtKB-ARBA"/>
</dbReference>
<comment type="similarity">
    <text evidence="1">Belongs to the short-chain dehydrogenases/reductases (SDR) family.</text>
</comment>
<gene>
    <name evidence="5" type="ORF">N8I77_007206</name>
</gene>
<dbReference type="PRINTS" id="PR00081">
    <property type="entry name" value="GDHRDH"/>
</dbReference>
<evidence type="ECO:0000313" key="5">
    <source>
        <dbReference type="EMBL" id="KAK2604262.1"/>
    </source>
</evidence>
<feature type="domain" description="Ketoreductase" evidence="4">
    <location>
        <begin position="14"/>
        <end position="201"/>
    </location>
</feature>
<dbReference type="Proteomes" id="UP001265746">
    <property type="component" value="Unassembled WGS sequence"/>
</dbReference>
<evidence type="ECO:0000256" key="2">
    <source>
        <dbReference type="ARBA" id="ARBA00022857"/>
    </source>
</evidence>
<dbReference type="GO" id="GO:0006633">
    <property type="term" value="P:fatty acid biosynthetic process"/>
    <property type="evidence" value="ECO:0007669"/>
    <property type="project" value="TreeGrafter"/>
</dbReference>
<keyword evidence="2" id="KW-0521">NADP</keyword>
<dbReference type="PANTHER" id="PTHR42760:SF133">
    <property type="entry name" value="3-OXOACYL-[ACYL-CARRIER-PROTEIN] REDUCTASE"/>
    <property type="match status" value="1"/>
</dbReference>
<sequence length="267" mass="27648">MTPSVLDTLSLAGKVAIITGSGRNNGIGAGIARALARNGAAVAINFVSDESASRAEETAQKIRDLGARVAVVRGSIETQDGAKNIVAESLKALDVDHVDILVNNAGVGASSPLLDVTPEQLQKEFGVNVFGALYMTQAAIKLGNMPRGGRIINIGSIVSRMGPADMGVYATTKAATDALMATWALELGRSRGITINTVAPGPVDTDIGNDIDNPDVTDDSFFVDMTRAEARTGTVDDIADAVLLLVSGLSRWITAQFISVSGGINIL</sequence>
<dbReference type="FunFam" id="3.40.50.720:FF:000084">
    <property type="entry name" value="Short-chain dehydrogenase reductase"/>
    <property type="match status" value="1"/>
</dbReference>
<dbReference type="InterPro" id="IPR057326">
    <property type="entry name" value="KR_dom"/>
</dbReference>
<evidence type="ECO:0000256" key="3">
    <source>
        <dbReference type="ARBA" id="ARBA00023002"/>
    </source>
</evidence>
<accession>A0AAD9SBJ9</accession>
<dbReference type="PROSITE" id="PS00061">
    <property type="entry name" value="ADH_SHORT"/>
    <property type="match status" value="1"/>
</dbReference>
<protein>
    <recommendedName>
        <fullName evidence="4">Ketoreductase domain-containing protein</fullName>
    </recommendedName>
</protein>
<dbReference type="PANTHER" id="PTHR42760">
    <property type="entry name" value="SHORT-CHAIN DEHYDROGENASES/REDUCTASES FAMILY MEMBER"/>
    <property type="match status" value="1"/>
</dbReference>
<proteinExistence type="inferred from homology"/>
<dbReference type="Pfam" id="PF13561">
    <property type="entry name" value="adh_short_C2"/>
    <property type="match status" value="1"/>
</dbReference>
<dbReference type="GO" id="GO:0048038">
    <property type="term" value="F:quinone binding"/>
    <property type="evidence" value="ECO:0007669"/>
    <property type="project" value="TreeGrafter"/>
</dbReference>
<dbReference type="InterPro" id="IPR036291">
    <property type="entry name" value="NAD(P)-bd_dom_sf"/>
</dbReference>
<dbReference type="PRINTS" id="PR00080">
    <property type="entry name" value="SDRFAMILY"/>
</dbReference>
<dbReference type="EMBL" id="JAUJFL010000004">
    <property type="protein sequence ID" value="KAK2604262.1"/>
    <property type="molecule type" value="Genomic_DNA"/>
</dbReference>
<reference evidence="5" key="1">
    <citation type="submission" date="2023-06" db="EMBL/GenBank/DDBJ databases">
        <authorList>
            <person name="Noh H."/>
        </authorList>
    </citation>
    <scope>NUCLEOTIDE SEQUENCE</scope>
    <source>
        <strain evidence="5">DUCC20226</strain>
    </source>
</reference>
<dbReference type="SUPFAM" id="SSF51735">
    <property type="entry name" value="NAD(P)-binding Rossmann-fold domains"/>
    <property type="match status" value="1"/>
</dbReference>
<organism evidence="5 6">
    <name type="scientific">Phomopsis amygdali</name>
    <name type="common">Fusicoccum amygdali</name>
    <dbReference type="NCBI Taxonomy" id="1214568"/>
    <lineage>
        <taxon>Eukaryota</taxon>
        <taxon>Fungi</taxon>
        <taxon>Dikarya</taxon>
        <taxon>Ascomycota</taxon>
        <taxon>Pezizomycotina</taxon>
        <taxon>Sordariomycetes</taxon>
        <taxon>Sordariomycetidae</taxon>
        <taxon>Diaporthales</taxon>
        <taxon>Diaporthaceae</taxon>
        <taxon>Diaporthe</taxon>
    </lineage>
</organism>
<dbReference type="Gene3D" id="3.40.50.720">
    <property type="entry name" value="NAD(P)-binding Rossmann-like Domain"/>
    <property type="match status" value="1"/>
</dbReference>
<name>A0AAD9SBJ9_PHOAM</name>
<evidence type="ECO:0000259" key="4">
    <source>
        <dbReference type="SMART" id="SM00822"/>
    </source>
</evidence>
<comment type="caution">
    <text evidence="5">The sequence shown here is derived from an EMBL/GenBank/DDBJ whole genome shotgun (WGS) entry which is preliminary data.</text>
</comment>
<dbReference type="AlphaFoldDB" id="A0AAD9SBJ9"/>
<evidence type="ECO:0000313" key="6">
    <source>
        <dbReference type="Proteomes" id="UP001265746"/>
    </source>
</evidence>
<evidence type="ECO:0000256" key="1">
    <source>
        <dbReference type="ARBA" id="ARBA00006484"/>
    </source>
</evidence>
<keyword evidence="3" id="KW-0560">Oxidoreductase</keyword>
<dbReference type="InterPro" id="IPR002347">
    <property type="entry name" value="SDR_fam"/>
</dbReference>